<dbReference type="InterPro" id="IPR003439">
    <property type="entry name" value="ABC_transporter-like_ATP-bd"/>
</dbReference>
<dbReference type="InterPro" id="IPR027417">
    <property type="entry name" value="P-loop_NTPase"/>
</dbReference>
<dbReference type="CDD" id="cd03293">
    <property type="entry name" value="ABC_NrtD_SsuB_transporters"/>
    <property type="match status" value="1"/>
</dbReference>
<dbReference type="PANTHER" id="PTHR42788:SF13">
    <property type="entry name" value="ALIPHATIC SULFONATES IMPORT ATP-BINDING PROTEIN SSUB"/>
    <property type="match status" value="1"/>
</dbReference>
<dbReference type="InterPro" id="IPR003593">
    <property type="entry name" value="AAA+_ATPase"/>
</dbReference>
<dbReference type="Gene3D" id="3.40.50.300">
    <property type="entry name" value="P-loop containing nucleotide triphosphate hydrolases"/>
    <property type="match status" value="1"/>
</dbReference>
<dbReference type="PROSITE" id="PS00211">
    <property type="entry name" value="ABC_TRANSPORTER_1"/>
    <property type="match status" value="1"/>
</dbReference>
<dbReference type="PROSITE" id="PS50893">
    <property type="entry name" value="ABC_TRANSPORTER_2"/>
    <property type="match status" value="1"/>
</dbReference>
<dbReference type="SMART" id="SM00382">
    <property type="entry name" value="AAA"/>
    <property type="match status" value="1"/>
</dbReference>
<evidence type="ECO:0000313" key="7">
    <source>
        <dbReference type="Proteomes" id="UP001196509"/>
    </source>
</evidence>
<comment type="caution">
    <text evidence="6">The sequence shown here is derived from an EMBL/GenBank/DDBJ whole genome shotgun (WGS) entry which is preliminary data.</text>
</comment>
<evidence type="ECO:0000256" key="3">
    <source>
        <dbReference type="ARBA" id="ARBA00022741"/>
    </source>
</evidence>
<dbReference type="GO" id="GO:0016887">
    <property type="term" value="F:ATP hydrolysis activity"/>
    <property type="evidence" value="ECO:0007669"/>
    <property type="project" value="InterPro"/>
</dbReference>
<dbReference type="RefSeq" id="WP_220228450.1">
    <property type="nucleotide sequence ID" value="NZ_JAICBX010000002.1"/>
</dbReference>
<name>A0AAE2ZNZ7_9HYPH</name>
<dbReference type="GO" id="GO:0005524">
    <property type="term" value="F:ATP binding"/>
    <property type="evidence" value="ECO:0007669"/>
    <property type="project" value="UniProtKB-KW"/>
</dbReference>
<organism evidence="6 7">
    <name type="scientific">Flavimaribacter sediminis</name>
    <dbReference type="NCBI Taxonomy" id="2865987"/>
    <lineage>
        <taxon>Bacteria</taxon>
        <taxon>Pseudomonadati</taxon>
        <taxon>Pseudomonadota</taxon>
        <taxon>Alphaproteobacteria</taxon>
        <taxon>Hyphomicrobiales</taxon>
        <taxon>Rhizobiaceae</taxon>
        <taxon>Flavimaribacter</taxon>
    </lineage>
</organism>
<keyword evidence="3" id="KW-0547">Nucleotide-binding</keyword>
<dbReference type="PANTHER" id="PTHR42788">
    <property type="entry name" value="TAURINE IMPORT ATP-BINDING PROTEIN-RELATED"/>
    <property type="match status" value="1"/>
</dbReference>
<dbReference type="EMBL" id="JAICBX010000002">
    <property type="protein sequence ID" value="MBW8637768.1"/>
    <property type="molecule type" value="Genomic_DNA"/>
</dbReference>
<dbReference type="Proteomes" id="UP001196509">
    <property type="component" value="Unassembled WGS sequence"/>
</dbReference>
<evidence type="ECO:0000256" key="4">
    <source>
        <dbReference type="ARBA" id="ARBA00022840"/>
    </source>
</evidence>
<accession>A0AAE2ZNZ7</accession>
<dbReference type="InterPro" id="IPR017871">
    <property type="entry name" value="ABC_transporter-like_CS"/>
</dbReference>
<protein>
    <submittedName>
        <fullName evidence="6">ABC transporter ATP-binding protein</fullName>
    </submittedName>
</protein>
<dbReference type="InterPro" id="IPR050166">
    <property type="entry name" value="ABC_transporter_ATP-bind"/>
</dbReference>
<keyword evidence="2" id="KW-0813">Transport</keyword>
<evidence type="ECO:0000256" key="1">
    <source>
        <dbReference type="ARBA" id="ARBA00005417"/>
    </source>
</evidence>
<dbReference type="Pfam" id="PF00005">
    <property type="entry name" value="ABC_tran"/>
    <property type="match status" value="1"/>
</dbReference>
<gene>
    <name evidence="6" type="ORF">K1W69_11270</name>
</gene>
<evidence type="ECO:0000256" key="2">
    <source>
        <dbReference type="ARBA" id="ARBA00022448"/>
    </source>
</evidence>
<evidence type="ECO:0000259" key="5">
    <source>
        <dbReference type="PROSITE" id="PS50893"/>
    </source>
</evidence>
<dbReference type="SUPFAM" id="SSF52540">
    <property type="entry name" value="P-loop containing nucleoside triphosphate hydrolases"/>
    <property type="match status" value="1"/>
</dbReference>
<comment type="similarity">
    <text evidence="1">Belongs to the ABC transporter superfamily.</text>
</comment>
<sequence>MATMHAVKDAVSADAETAFAVRVDGLDVTFGEGETAVTALRDVKVDIPEGALVTMLGPSGCGKSTLLRAIADLVPASRGGIEVHGRTPEEARKERDFAFVFQDATLLPWRSAIDNVRLPLEVGKPGPAHADPMELLELVGLKGREKALPGELSGGMRQRVAIARALVTRPRILLMDEPFGALDEITRDNLNEELLRIWNETGTTILFVTHSIPEAVFLGQKVLLLAAHPGRVKEYMTVDLPYPRQLPVRDTVEFIKITAHLRKMLEEC</sequence>
<dbReference type="AlphaFoldDB" id="A0AAE2ZNZ7"/>
<proteinExistence type="inferred from homology"/>
<keyword evidence="4 6" id="KW-0067">ATP-binding</keyword>
<keyword evidence="7" id="KW-1185">Reference proteome</keyword>
<reference evidence="6" key="1">
    <citation type="submission" date="2021-08" db="EMBL/GenBank/DDBJ databases">
        <title>Hoeflea bacterium WL0058 sp. nov., isolated from the sediment.</title>
        <authorList>
            <person name="Wang L."/>
            <person name="Zhang D."/>
        </authorList>
    </citation>
    <scope>NUCLEOTIDE SEQUENCE</scope>
    <source>
        <strain evidence="6">WL0058</strain>
    </source>
</reference>
<feature type="domain" description="ABC transporter" evidence="5">
    <location>
        <begin position="21"/>
        <end position="254"/>
    </location>
</feature>
<evidence type="ECO:0000313" key="6">
    <source>
        <dbReference type="EMBL" id="MBW8637768.1"/>
    </source>
</evidence>